<accession>A0A512IEH3</accession>
<evidence type="ECO:0000313" key="2">
    <source>
        <dbReference type="Proteomes" id="UP000321103"/>
    </source>
</evidence>
<dbReference type="AlphaFoldDB" id="A0A512IEH3"/>
<dbReference type="EMBL" id="BJZS01000071">
    <property type="protein sequence ID" value="GEO96099.1"/>
    <property type="molecule type" value="Genomic_DNA"/>
</dbReference>
<evidence type="ECO:0000313" key="1">
    <source>
        <dbReference type="EMBL" id="GEO96099.1"/>
    </source>
</evidence>
<name>A0A512IEH3_9MICC</name>
<dbReference type="STRING" id="388357.GCA_001580365_02675"/>
<dbReference type="RefSeq" id="WP_062736164.1">
    <property type="nucleotide sequence ID" value="NZ_BJZS01000071.1"/>
</dbReference>
<gene>
    <name evidence="1" type="ORF">KTU01_22220</name>
</gene>
<reference evidence="1 2" key="1">
    <citation type="submission" date="2019-07" db="EMBL/GenBank/DDBJ databases">
        <title>Whole genome shotgun sequence of Kocuria turfanensis NBRC 107627.</title>
        <authorList>
            <person name="Hosoyama A."/>
            <person name="Uohara A."/>
            <person name="Ohji S."/>
            <person name="Ichikawa N."/>
        </authorList>
    </citation>
    <scope>NUCLEOTIDE SEQUENCE [LARGE SCALE GENOMIC DNA]</scope>
    <source>
        <strain evidence="1 2">NBRC 107627</strain>
    </source>
</reference>
<dbReference type="Proteomes" id="UP000321103">
    <property type="component" value="Unassembled WGS sequence"/>
</dbReference>
<comment type="caution">
    <text evidence="1">The sequence shown here is derived from an EMBL/GenBank/DDBJ whole genome shotgun (WGS) entry which is preliminary data.</text>
</comment>
<organism evidence="1 2">
    <name type="scientific">Kocuria turfanensis</name>
    <dbReference type="NCBI Taxonomy" id="388357"/>
    <lineage>
        <taxon>Bacteria</taxon>
        <taxon>Bacillati</taxon>
        <taxon>Actinomycetota</taxon>
        <taxon>Actinomycetes</taxon>
        <taxon>Micrococcales</taxon>
        <taxon>Micrococcaceae</taxon>
        <taxon>Kocuria</taxon>
    </lineage>
</organism>
<keyword evidence="2" id="KW-1185">Reference proteome</keyword>
<proteinExistence type="predicted"/>
<protein>
    <submittedName>
        <fullName evidence="1">Uncharacterized protein</fullName>
    </submittedName>
</protein>
<sequence length="79" mass="8954">MTAPSPTTAPARWILGLSRVVPGDRIEVWEHRQLRCTGTVSQVAPHLGVLWLLEDRTDIPRLATLRDHRLRRCPLRPAA</sequence>